<keyword evidence="3" id="KW-1185">Reference proteome</keyword>
<proteinExistence type="predicted"/>
<dbReference type="SMART" id="SM00320">
    <property type="entry name" value="WD40"/>
    <property type="match status" value="1"/>
</dbReference>
<keyword evidence="1" id="KW-0853">WD repeat</keyword>
<evidence type="ECO:0000313" key="2">
    <source>
        <dbReference type="EMBL" id="PYH86371.1"/>
    </source>
</evidence>
<dbReference type="PROSITE" id="PS50082">
    <property type="entry name" value="WD_REPEATS_2"/>
    <property type="match status" value="1"/>
</dbReference>
<dbReference type="VEuPathDB" id="FungiDB:BO82DRAFT_397547"/>
<sequence>MHDSSSNILDQSSQHYDLVLPVVCSHDSNLLASASSDQTVKLWDAGRGACVLKLLKQFKVTAAQDLRLIPQWPDQLGAYFAREGLTAVETHRVQAAATAPHLEFAMHQCNLLMYEMIASRAAEGSRAQQIRTLIPRVVGESKRGAMYVMHRVVVGQKKP</sequence>
<evidence type="ECO:0000313" key="3">
    <source>
        <dbReference type="Proteomes" id="UP000248340"/>
    </source>
</evidence>
<accession>A0A319CQF2</accession>
<dbReference type="InterPro" id="IPR036322">
    <property type="entry name" value="WD40_repeat_dom_sf"/>
</dbReference>
<reference evidence="2 3" key="1">
    <citation type="submission" date="2016-12" db="EMBL/GenBank/DDBJ databases">
        <title>The genomes of Aspergillus section Nigri reveals drivers in fungal speciation.</title>
        <authorList>
            <consortium name="DOE Joint Genome Institute"/>
            <person name="Vesth T.C."/>
            <person name="Nybo J."/>
            <person name="Theobald S."/>
            <person name="Brandl J."/>
            <person name="Frisvad J.C."/>
            <person name="Nielsen K.F."/>
            <person name="Lyhne E.K."/>
            <person name="Kogle M.E."/>
            <person name="Kuo A."/>
            <person name="Riley R."/>
            <person name="Clum A."/>
            <person name="Nolan M."/>
            <person name="Lipzen A."/>
            <person name="Salamov A."/>
            <person name="Henrissat B."/>
            <person name="Wiebenga A."/>
            <person name="De Vries R.P."/>
            <person name="Grigoriev I.V."/>
            <person name="Mortensen U.H."/>
            <person name="Andersen M.R."/>
            <person name="Baker S.E."/>
        </authorList>
    </citation>
    <scope>NUCLEOTIDE SEQUENCE [LARGE SCALE GENOMIC DNA]</scope>
    <source>
        <strain evidence="2 3">CBS 121591</strain>
    </source>
</reference>
<dbReference type="RefSeq" id="XP_025496571.1">
    <property type="nucleotide sequence ID" value="XM_025638940.1"/>
</dbReference>
<evidence type="ECO:0000256" key="1">
    <source>
        <dbReference type="PROSITE-ProRule" id="PRU00221"/>
    </source>
</evidence>
<dbReference type="InterPro" id="IPR015943">
    <property type="entry name" value="WD40/YVTN_repeat-like_dom_sf"/>
</dbReference>
<dbReference type="STRING" id="1448315.A0A319CQF2"/>
<name>A0A319CQF2_9EURO</name>
<dbReference type="SUPFAM" id="SSF50978">
    <property type="entry name" value="WD40 repeat-like"/>
    <property type="match status" value="1"/>
</dbReference>
<dbReference type="OrthoDB" id="417697at2759"/>
<dbReference type="EMBL" id="KZ821676">
    <property type="protein sequence ID" value="PYH86371.1"/>
    <property type="molecule type" value="Genomic_DNA"/>
</dbReference>
<dbReference type="InterPro" id="IPR001680">
    <property type="entry name" value="WD40_rpt"/>
</dbReference>
<protein>
    <submittedName>
        <fullName evidence="2">Uncharacterized protein</fullName>
    </submittedName>
</protein>
<gene>
    <name evidence="2" type="ORF">BO82DRAFT_397547</name>
</gene>
<organism evidence="2 3">
    <name type="scientific">Aspergillus uvarum CBS 121591</name>
    <dbReference type="NCBI Taxonomy" id="1448315"/>
    <lineage>
        <taxon>Eukaryota</taxon>
        <taxon>Fungi</taxon>
        <taxon>Dikarya</taxon>
        <taxon>Ascomycota</taxon>
        <taxon>Pezizomycotina</taxon>
        <taxon>Eurotiomycetes</taxon>
        <taxon>Eurotiomycetidae</taxon>
        <taxon>Eurotiales</taxon>
        <taxon>Aspergillaceae</taxon>
        <taxon>Aspergillus</taxon>
        <taxon>Aspergillus subgen. Circumdati</taxon>
    </lineage>
</organism>
<dbReference type="Proteomes" id="UP000248340">
    <property type="component" value="Unassembled WGS sequence"/>
</dbReference>
<dbReference type="PROSITE" id="PS50294">
    <property type="entry name" value="WD_REPEATS_REGION"/>
    <property type="match status" value="1"/>
</dbReference>
<dbReference type="GeneID" id="37141682"/>
<feature type="repeat" description="WD" evidence="1">
    <location>
        <begin position="12"/>
        <end position="53"/>
    </location>
</feature>
<dbReference type="Gene3D" id="2.130.10.10">
    <property type="entry name" value="YVTN repeat-like/Quinoprotein amine dehydrogenase"/>
    <property type="match status" value="1"/>
</dbReference>
<dbReference type="AlphaFoldDB" id="A0A319CQF2"/>